<proteinExistence type="inferred from homology"/>
<feature type="domain" description="Glucose-methanol-choline oxidoreductase N-terminal" evidence="8">
    <location>
        <begin position="94"/>
        <end position="117"/>
    </location>
</feature>
<dbReference type="GO" id="GO:0050660">
    <property type="term" value="F:flavin adenine dinucleotide binding"/>
    <property type="evidence" value="ECO:0007669"/>
    <property type="project" value="InterPro"/>
</dbReference>
<dbReference type="HOGENOM" id="CLU_002865_7_1_4"/>
<dbReference type="Gene3D" id="3.50.50.60">
    <property type="entry name" value="FAD/NAD(P)-binding domain"/>
    <property type="match status" value="2"/>
</dbReference>
<dbReference type="EMBL" id="CP002218">
    <property type="protein sequence ID" value="ADN60105.1"/>
    <property type="molecule type" value="Genomic_DNA"/>
</dbReference>
<gene>
    <name evidence="10" type="ordered locus">BC1003_4169</name>
</gene>
<dbReference type="SUPFAM" id="SSF51905">
    <property type="entry name" value="FAD/NAD(P)-binding domain"/>
    <property type="match status" value="1"/>
</dbReference>
<name>E1TE76_BURSG</name>
<dbReference type="Pfam" id="PF05199">
    <property type="entry name" value="GMC_oxred_C"/>
    <property type="match status" value="1"/>
</dbReference>
<dbReference type="InterPro" id="IPR036188">
    <property type="entry name" value="FAD/NAD-bd_sf"/>
</dbReference>
<organism evidence="10">
    <name type="scientific">Burkholderia sp. (strain CCGE1003)</name>
    <dbReference type="NCBI Taxonomy" id="640512"/>
    <lineage>
        <taxon>Bacteria</taxon>
        <taxon>Pseudomonadati</taxon>
        <taxon>Pseudomonadota</taxon>
        <taxon>Betaproteobacteria</taxon>
        <taxon>Burkholderiales</taxon>
        <taxon>Burkholderiaceae</taxon>
        <taxon>Burkholderia</taxon>
    </lineage>
</organism>
<dbReference type="PROSITE" id="PS00623">
    <property type="entry name" value="GMC_OXRED_1"/>
    <property type="match status" value="1"/>
</dbReference>
<evidence type="ECO:0000256" key="4">
    <source>
        <dbReference type="ARBA" id="ARBA00022827"/>
    </source>
</evidence>
<evidence type="ECO:0000259" key="9">
    <source>
        <dbReference type="PROSITE" id="PS00624"/>
    </source>
</evidence>
<evidence type="ECO:0000256" key="1">
    <source>
        <dbReference type="ARBA" id="ARBA00001974"/>
    </source>
</evidence>
<dbReference type="Gene3D" id="3.30.410.40">
    <property type="match status" value="1"/>
</dbReference>
<dbReference type="SUPFAM" id="SSF54373">
    <property type="entry name" value="FAD-linked reductases, C-terminal domain"/>
    <property type="match status" value="1"/>
</dbReference>
<dbReference type="PANTHER" id="PTHR11552:SF147">
    <property type="entry name" value="CHOLINE DEHYDROGENASE, MITOCHONDRIAL"/>
    <property type="match status" value="1"/>
</dbReference>
<dbReference type="PROSITE" id="PS51257">
    <property type="entry name" value="PROKAR_LIPOPROTEIN"/>
    <property type="match status" value="1"/>
</dbReference>
<dbReference type="STRING" id="640512.BC1003_4169"/>
<evidence type="ECO:0000256" key="2">
    <source>
        <dbReference type="ARBA" id="ARBA00010790"/>
    </source>
</evidence>
<dbReference type="KEGG" id="bgf:BC1003_4169"/>
<protein>
    <submittedName>
        <fullName evidence="10">Glucose-methanol-choline oxidoreductase</fullName>
    </submittedName>
</protein>
<keyword evidence="4 6" id="KW-0274">FAD</keyword>
<comment type="similarity">
    <text evidence="2 7">Belongs to the GMC oxidoreductase family.</text>
</comment>
<evidence type="ECO:0000256" key="3">
    <source>
        <dbReference type="ARBA" id="ARBA00022630"/>
    </source>
</evidence>
<feature type="domain" description="Glucose-methanol-choline oxidoreductase N-terminal" evidence="9">
    <location>
        <begin position="273"/>
        <end position="287"/>
    </location>
</feature>
<dbReference type="PROSITE" id="PS00624">
    <property type="entry name" value="GMC_OXRED_2"/>
    <property type="match status" value="1"/>
</dbReference>
<evidence type="ECO:0000256" key="5">
    <source>
        <dbReference type="ARBA" id="ARBA00023027"/>
    </source>
</evidence>
<dbReference type="GO" id="GO:0016614">
    <property type="term" value="F:oxidoreductase activity, acting on CH-OH group of donors"/>
    <property type="evidence" value="ECO:0007669"/>
    <property type="project" value="InterPro"/>
</dbReference>
<reference evidence="10" key="1">
    <citation type="submission" date="2010-09" db="EMBL/GenBank/DDBJ databases">
        <title>Complete sequence of chromosome2 of Burkholderia sp. CCGE1003.</title>
        <authorList>
            <consortium name="US DOE Joint Genome Institute"/>
            <person name="Lucas S."/>
            <person name="Copeland A."/>
            <person name="Lapidus A."/>
            <person name="Cheng J.-F."/>
            <person name="Bruce D."/>
            <person name="Goodwin L."/>
            <person name="Pitluck S."/>
            <person name="Daligault H."/>
            <person name="Davenport K."/>
            <person name="Detter J.C."/>
            <person name="Han C."/>
            <person name="Tapia R."/>
            <person name="Land M."/>
            <person name="Hauser L."/>
            <person name="Jeffries C."/>
            <person name="Kyrpides N."/>
            <person name="Ivanova N."/>
            <person name="Ovchinnikova G."/>
            <person name="Martinez-Romero E."/>
            <person name="Rogel M.A."/>
            <person name="Auchtung J."/>
            <person name="Tiedje J.M."/>
            <person name="Woyke T."/>
        </authorList>
    </citation>
    <scope>NUCLEOTIDE SEQUENCE</scope>
    <source>
        <strain evidence="10">CCGE1003</strain>
    </source>
</reference>
<keyword evidence="3 7" id="KW-0285">Flavoprotein</keyword>
<evidence type="ECO:0000259" key="8">
    <source>
        <dbReference type="PROSITE" id="PS00623"/>
    </source>
</evidence>
<evidence type="ECO:0000256" key="6">
    <source>
        <dbReference type="PIRSR" id="PIRSR000137-2"/>
    </source>
</evidence>
<evidence type="ECO:0000256" key="7">
    <source>
        <dbReference type="RuleBase" id="RU003968"/>
    </source>
</evidence>
<dbReference type="InterPro" id="IPR007867">
    <property type="entry name" value="GMC_OxRtase_C"/>
</dbReference>
<dbReference type="InterPro" id="IPR012132">
    <property type="entry name" value="GMC_OxRdtase"/>
</dbReference>
<dbReference type="PIRSF" id="PIRSF000137">
    <property type="entry name" value="Alcohol_oxidase"/>
    <property type="match status" value="1"/>
</dbReference>
<dbReference type="eggNOG" id="COG2303">
    <property type="taxonomic scope" value="Bacteria"/>
</dbReference>
<keyword evidence="5" id="KW-0520">NAD</keyword>
<dbReference type="AlphaFoldDB" id="E1TE76"/>
<dbReference type="InterPro" id="IPR000172">
    <property type="entry name" value="GMC_OxRdtase_N"/>
</dbReference>
<dbReference type="PANTHER" id="PTHR11552">
    <property type="entry name" value="GLUCOSE-METHANOL-CHOLINE GMC OXIDOREDUCTASE"/>
    <property type="match status" value="1"/>
</dbReference>
<feature type="binding site" evidence="6">
    <location>
        <begin position="510"/>
        <end position="511"/>
    </location>
    <ligand>
        <name>FAD</name>
        <dbReference type="ChEBI" id="CHEBI:57692"/>
    </ligand>
</feature>
<dbReference type="Pfam" id="PF00732">
    <property type="entry name" value="GMC_oxred_N"/>
    <property type="match status" value="1"/>
</dbReference>
<evidence type="ECO:0000313" key="10">
    <source>
        <dbReference type="EMBL" id="ADN60105.1"/>
    </source>
</evidence>
<sequence length="581" mass="62812">MLWRSARRFHLSNVIDYLILGGGSAGCVLASRLSEDASNTVCLVEAGRDISQATMPAEIRSRYPGRAYLDTANIWQQLKARMSAQAALRRYEQARLLGGGSAINALMANRGAPADYDEWQTLGAQGWNWQACLPYFRKLETDCDFGKSGNGGLHGTHGPLRIQRTAWPRISPFVKSVLDALKHEYPLRADQNGPWEDGSFIGSIAVSADGERIPTSVCYLDDAVRARPNLTIRTGQIAERILFDKQRATGVRLIRSDGTHDDLQAHCVIVCSGAIHSPALLLRSGIGPADDLAALGIEPIVHRPGVGRNLMEHPSIAVSAYLPRAARTPFPDEHHEQAIVRFSSGVAGTVPGDMHGAILSRSGWHSVGYRLGTMFFWVNKSYSRGHLKLKSANVFDEPDVDFAMLSDTRDLERLKLALRFGARTLAAPSMAAHRGTLFPSSYSPRVAAVAMPGAWNALQRGTLAALLDMAGPLRAWLVRRVVTQGVTLDELLADDAALTQFVTRSAGGTWHPSGTCRMGASGDPLAVTDSRGAVYGVEGLHVCDASLMPSIPCANTNVPTIMIAERIADLLRGVQPAPYSP</sequence>
<comment type="cofactor">
    <cofactor evidence="1 6">
        <name>FAD</name>
        <dbReference type="ChEBI" id="CHEBI:57692"/>
    </cofactor>
</comment>
<accession>E1TE76</accession>